<evidence type="ECO:0000313" key="2">
    <source>
        <dbReference type="EMBL" id="KLO05758.1"/>
    </source>
</evidence>
<protein>
    <recommendedName>
        <fullName evidence="1">Amidohydrolase-related domain-containing protein</fullName>
    </recommendedName>
</protein>
<proteinExistence type="predicted"/>
<dbReference type="PANTHER" id="PTHR43135:SF3">
    <property type="entry name" value="ALPHA-D-RIBOSE 1-METHYLPHOSPHONATE 5-TRIPHOSPHATE DIPHOSPHATASE"/>
    <property type="match status" value="1"/>
</dbReference>
<keyword evidence="3" id="KW-1185">Reference proteome</keyword>
<dbReference type="InParanoid" id="A0A0H2R8A8"/>
<dbReference type="InterPro" id="IPR032466">
    <property type="entry name" value="Metal_Hydrolase"/>
</dbReference>
<dbReference type="InterPro" id="IPR006680">
    <property type="entry name" value="Amidohydro-rel"/>
</dbReference>
<dbReference type="SUPFAM" id="SSF51556">
    <property type="entry name" value="Metallo-dependent hydrolases"/>
    <property type="match status" value="1"/>
</dbReference>
<organism evidence="2 3">
    <name type="scientific">Schizopora paradoxa</name>
    <dbReference type="NCBI Taxonomy" id="27342"/>
    <lineage>
        <taxon>Eukaryota</taxon>
        <taxon>Fungi</taxon>
        <taxon>Dikarya</taxon>
        <taxon>Basidiomycota</taxon>
        <taxon>Agaricomycotina</taxon>
        <taxon>Agaricomycetes</taxon>
        <taxon>Hymenochaetales</taxon>
        <taxon>Schizoporaceae</taxon>
        <taxon>Schizopora</taxon>
    </lineage>
</organism>
<dbReference type="EMBL" id="KQ086270">
    <property type="protein sequence ID" value="KLO05758.1"/>
    <property type="molecule type" value="Genomic_DNA"/>
</dbReference>
<feature type="domain" description="Amidohydrolase-related" evidence="1">
    <location>
        <begin position="405"/>
        <end position="494"/>
    </location>
</feature>
<name>A0A0H2R8A8_9AGAM</name>
<dbReference type="STRING" id="27342.A0A0H2R8A8"/>
<dbReference type="InterPro" id="IPR011059">
    <property type="entry name" value="Metal-dep_hydrolase_composite"/>
</dbReference>
<accession>A0A0H2R8A8</accession>
<dbReference type="OrthoDB" id="10258955at2759"/>
<reference evidence="2 3" key="1">
    <citation type="submission" date="2015-04" db="EMBL/GenBank/DDBJ databases">
        <title>Complete genome sequence of Schizopora paradoxa KUC8140, a cosmopolitan wood degrader in East Asia.</title>
        <authorList>
            <consortium name="DOE Joint Genome Institute"/>
            <person name="Min B."/>
            <person name="Park H."/>
            <person name="Jang Y."/>
            <person name="Kim J.-J."/>
            <person name="Kim K.H."/>
            <person name="Pangilinan J."/>
            <person name="Lipzen A."/>
            <person name="Riley R."/>
            <person name="Grigoriev I.V."/>
            <person name="Spatafora J.W."/>
            <person name="Choi I.-G."/>
        </authorList>
    </citation>
    <scope>NUCLEOTIDE SEQUENCE [LARGE SCALE GENOMIC DNA]</scope>
    <source>
        <strain evidence="2 3">KUC8140</strain>
    </source>
</reference>
<dbReference type="PANTHER" id="PTHR43135">
    <property type="entry name" value="ALPHA-D-RIBOSE 1-METHYLPHOSPHONATE 5-TRIPHOSPHATE DIPHOSPHATASE"/>
    <property type="match status" value="1"/>
</dbReference>
<dbReference type="Pfam" id="PF01979">
    <property type="entry name" value="Amidohydro_1"/>
    <property type="match status" value="1"/>
</dbReference>
<dbReference type="GO" id="GO:0016810">
    <property type="term" value="F:hydrolase activity, acting on carbon-nitrogen (but not peptide) bonds"/>
    <property type="evidence" value="ECO:0007669"/>
    <property type="project" value="InterPro"/>
</dbReference>
<dbReference type="Gene3D" id="3.20.20.140">
    <property type="entry name" value="Metal-dependent hydrolases"/>
    <property type="match status" value="2"/>
</dbReference>
<evidence type="ECO:0000313" key="3">
    <source>
        <dbReference type="Proteomes" id="UP000053477"/>
    </source>
</evidence>
<dbReference type="Proteomes" id="UP000053477">
    <property type="component" value="Unassembled WGS sequence"/>
</dbReference>
<evidence type="ECO:0000259" key="1">
    <source>
        <dbReference type="Pfam" id="PF01979"/>
    </source>
</evidence>
<sequence>MRNYTRLFVVIFDDDEGHGQRQRIGGRTPPRSSSAQRRGLTALCNYIQRPAGPALDFSSRRASNRFEPGTSPTFIRNVRIWTGENGGNEVIDGDVLVDKGMIRSVGRIPMSLLDDIQKEWNGTLNSIDAGGAWLTPGLVDLHSHIGVGSAPSLRGASDTNSRKAPILPWLRSIDGLNTHDDSYALAMAGGVTTAQVLPGSANNIGGQSFVIKLRPTTERSPTSMLIEPPSSLNGSHRPDFDYNTSPAWRHMKHACGENPSRVYSQTRMDSVWQFRHAYDEARKVKEAQDSFCESVRQGRWDELTDAASIDEIKPFPESLEWEALVDVLRGKVKLSVHCYEAVDLDAIVRLSNEFKFPVASFHHAGETYLVPDLLKKTWGGAPSIALFASNFRKKREAFRGSEFAPAVLAENGIPVVMKSDHPVINSRYLLNEAALAHYHGLPAALALASVTTTPAAAAGLGHRVGKVVAGYDADLVIWDSHPLSLASTPVQVFIDGIPQLPGNFTSVKPPSFQRPPRVPDFTEERKEAVEWTGLPPLVPKDSVDSRGGEVLFTGVKEIIAPIGGRSTSEESNLTFSVLVRAGQIVCISNFGDESQCTVSRTSMKDNTRVVDLEGGVLAPGLTSFGAPLGLVEIRLEPSTNDGSVLDNLSEAGSALTSLVEGGAVRAVDGLQFAGRNTLLAYRAGVTRAISAPVGPGPLLGLSTTFRTSALNGAEENAVIEEETALHVVVEKGMRESVSTIIGWLRSALAKGKGVWKKVVSGELTLVVHVDSADIMATLLHLKSEVESHSGSTSQMTFAGATEAHLLASEIAEAGVSVILSPSRPFPGSWDQRRILPGPPLSNSSAASVLLDHGVNVAIGVVDEFAARNTRFDAAWAALESHGKIDRRTALALVTTNLEKALGVGAGSKSHKGYRQDFVAYKGGDMFNLESKVVGVVSAERGVVDLF</sequence>
<dbReference type="SUPFAM" id="SSF51338">
    <property type="entry name" value="Composite domain of metallo-dependent hydrolases"/>
    <property type="match status" value="1"/>
</dbReference>
<dbReference type="AlphaFoldDB" id="A0A0H2R8A8"/>
<dbReference type="InterPro" id="IPR051781">
    <property type="entry name" value="Metallo-dep_Hydrolase"/>
</dbReference>
<gene>
    <name evidence="2" type="ORF">SCHPADRAFT_917689</name>
</gene>